<evidence type="ECO:0000256" key="6">
    <source>
        <dbReference type="ARBA" id="ARBA00023982"/>
    </source>
</evidence>
<comment type="catalytic activity">
    <reaction evidence="6">
        <text>a D-galactosylceramide + H2O = an N-acyl-sphingoid base + D-galactose</text>
        <dbReference type="Rhea" id="RHEA:43412"/>
        <dbReference type="ChEBI" id="CHEBI:4139"/>
        <dbReference type="ChEBI" id="CHEBI:15377"/>
        <dbReference type="ChEBI" id="CHEBI:36498"/>
        <dbReference type="ChEBI" id="CHEBI:83273"/>
    </reaction>
    <physiologicalReaction direction="left-to-right" evidence="6">
        <dbReference type="Rhea" id="RHEA:43413"/>
    </physiologicalReaction>
</comment>
<feature type="non-terminal residue" evidence="10">
    <location>
        <position position="230"/>
    </location>
</feature>
<dbReference type="GO" id="GO:0005764">
    <property type="term" value="C:lysosome"/>
    <property type="evidence" value="ECO:0007669"/>
    <property type="project" value="TreeGrafter"/>
</dbReference>
<comment type="catalytic activity">
    <reaction evidence="8">
        <text>beta-D-galactosyl-(1&lt;-&gt;1)-sphing-4-enine + H2O = sphing-4-enine + D-galactose</text>
        <dbReference type="Rhea" id="RHEA:43908"/>
        <dbReference type="ChEBI" id="CHEBI:4139"/>
        <dbReference type="ChEBI" id="CHEBI:15377"/>
        <dbReference type="ChEBI" id="CHEBI:57756"/>
        <dbReference type="ChEBI" id="CHEBI:57934"/>
    </reaction>
    <physiologicalReaction direction="left-to-right" evidence="8">
        <dbReference type="Rhea" id="RHEA:43909"/>
    </physiologicalReaction>
</comment>
<dbReference type="SUPFAM" id="SSF51445">
    <property type="entry name" value="(Trans)glycosidases"/>
    <property type="match status" value="1"/>
</dbReference>
<keyword evidence="11" id="KW-1185">Reference proteome</keyword>
<evidence type="ECO:0000256" key="1">
    <source>
        <dbReference type="ARBA" id="ARBA00005637"/>
    </source>
</evidence>
<evidence type="ECO:0000256" key="7">
    <source>
        <dbReference type="ARBA" id="ARBA00033098"/>
    </source>
</evidence>
<feature type="domain" description="Glycosyl hydrolase family 59 catalytic" evidence="9">
    <location>
        <begin position="8"/>
        <end position="93"/>
    </location>
</feature>
<comment type="caution">
    <text evidence="10">The sequence shown here is derived from an EMBL/GenBank/DDBJ whole genome shotgun (WGS) entry which is preliminary data.</text>
</comment>
<comment type="similarity">
    <text evidence="1">Belongs to the glycosyl hydrolase 59 family.</text>
</comment>
<dbReference type="Gene3D" id="3.20.20.70">
    <property type="entry name" value="Aldolase class I"/>
    <property type="match status" value="1"/>
</dbReference>
<dbReference type="GO" id="GO:0016020">
    <property type="term" value="C:membrane"/>
    <property type="evidence" value="ECO:0007669"/>
    <property type="project" value="GOC"/>
</dbReference>
<dbReference type="InterPro" id="IPR001286">
    <property type="entry name" value="Glyco_hydro_59"/>
</dbReference>
<evidence type="ECO:0000256" key="5">
    <source>
        <dbReference type="ARBA" id="ARBA00022963"/>
    </source>
</evidence>
<keyword evidence="5" id="KW-0443">Lipid metabolism</keyword>
<protein>
    <recommendedName>
        <fullName evidence="3">Galactocerebrosidase</fullName>
        <ecNumber evidence="2">3.2.1.46</ecNumber>
    </recommendedName>
    <alternativeName>
        <fullName evidence="7">Galactosylceramidase</fullName>
    </alternativeName>
</protein>
<proteinExistence type="inferred from homology"/>
<dbReference type="OrthoDB" id="440760at2759"/>
<keyword evidence="5" id="KW-0442">Lipid degradation</keyword>
<dbReference type="InterPro" id="IPR017853">
    <property type="entry name" value="GH"/>
</dbReference>
<sequence>METAKTNGVKATSRLLVNYPEPYRSQILDYLFKPNFGASLQLLKVEIGGDAQSTDGTEPSHMHYENDENYFRGYEWWLMKEAKKRNPFIKLIGKDCRLLRYDASFVFISLTSNQLIGQGAYERNGEPQSLPWAFPGWIGRGMDWPYDYPDVTAYYIISWIIGAKKYHDLDIDYIGIWNERPFNSKYIKVLRKTLDRVGLKTLGIIAADGNWNITNQMLFDPYLYDAVEIV</sequence>
<dbReference type="GO" id="GO:0004336">
    <property type="term" value="F:galactosylceramidase activity"/>
    <property type="evidence" value="ECO:0007669"/>
    <property type="project" value="UniProtKB-EC"/>
</dbReference>
<dbReference type="InterPro" id="IPR013785">
    <property type="entry name" value="Aldolase_TIM"/>
</dbReference>
<dbReference type="EC" id="3.2.1.46" evidence="2"/>
<reference evidence="10 11" key="1">
    <citation type="journal article" date="2013" name="Proc. Natl. Acad. Sci. U.S.A.">
        <title>The king cobra genome reveals dynamic gene evolution and adaptation in the snake venom system.</title>
        <authorList>
            <person name="Vonk F.J."/>
            <person name="Casewell N.R."/>
            <person name="Henkel C.V."/>
            <person name="Heimberg A.M."/>
            <person name="Jansen H.J."/>
            <person name="McCleary R.J."/>
            <person name="Kerkkamp H.M."/>
            <person name="Vos R.A."/>
            <person name="Guerreiro I."/>
            <person name="Calvete J.J."/>
            <person name="Wuster W."/>
            <person name="Woods A.E."/>
            <person name="Logan J.M."/>
            <person name="Harrison R.A."/>
            <person name="Castoe T.A."/>
            <person name="de Koning A.P."/>
            <person name="Pollock D.D."/>
            <person name="Yandell M."/>
            <person name="Calderon D."/>
            <person name="Renjifo C."/>
            <person name="Currier R.B."/>
            <person name="Salgado D."/>
            <person name="Pla D."/>
            <person name="Sanz L."/>
            <person name="Hyder A.S."/>
            <person name="Ribeiro J.M."/>
            <person name="Arntzen J.W."/>
            <person name="van den Thillart G.E."/>
            <person name="Boetzer M."/>
            <person name="Pirovano W."/>
            <person name="Dirks R.P."/>
            <person name="Spaink H.P."/>
            <person name="Duboule D."/>
            <person name="McGlinn E."/>
            <person name="Kini R.M."/>
            <person name="Richardson M.K."/>
        </authorList>
    </citation>
    <scope>NUCLEOTIDE SEQUENCE</scope>
    <source>
        <tissue evidence="10">Blood</tissue>
    </source>
</reference>
<feature type="non-terminal residue" evidence="10">
    <location>
        <position position="1"/>
    </location>
</feature>
<dbReference type="InterPro" id="IPR049161">
    <property type="entry name" value="GH59_cat"/>
</dbReference>
<dbReference type="Proteomes" id="UP000018936">
    <property type="component" value="Unassembled WGS sequence"/>
</dbReference>
<dbReference type="AlphaFoldDB" id="V8NIQ0"/>
<evidence type="ECO:0000256" key="2">
    <source>
        <dbReference type="ARBA" id="ARBA00012657"/>
    </source>
</evidence>
<evidence type="ECO:0000256" key="3">
    <source>
        <dbReference type="ARBA" id="ARBA00019657"/>
    </source>
</evidence>
<evidence type="ECO:0000256" key="8">
    <source>
        <dbReference type="ARBA" id="ARBA00048813"/>
    </source>
</evidence>
<dbReference type="Gene3D" id="3.20.20.80">
    <property type="entry name" value="Glycosidases"/>
    <property type="match status" value="1"/>
</dbReference>
<name>V8NIQ0_OPHHA</name>
<dbReference type="PANTHER" id="PTHR15172:SF1">
    <property type="entry name" value="GALACTOCEREBROSIDASE"/>
    <property type="match status" value="1"/>
</dbReference>
<keyword evidence="4" id="KW-0746">Sphingolipid metabolism</keyword>
<feature type="domain" description="Glycosyl hydrolase family 59 catalytic" evidence="9">
    <location>
        <begin position="128"/>
        <end position="230"/>
    </location>
</feature>
<evidence type="ECO:0000313" key="10">
    <source>
        <dbReference type="EMBL" id="ETE61427.1"/>
    </source>
</evidence>
<gene>
    <name evidence="10" type="ORF">L345_12822</name>
</gene>
<dbReference type="PANTHER" id="PTHR15172">
    <property type="entry name" value="GALACTOCEREBROSIDASE"/>
    <property type="match status" value="1"/>
</dbReference>
<dbReference type="Pfam" id="PF02057">
    <property type="entry name" value="Glyco_hydro_59"/>
    <property type="match status" value="2"/>
</dbReference>
<dbReference type="GO" id="GO:0006683">
    <property type="term" value="P:galactosylceramide catabolic process"/>
    <property type="evidence" value="ECO:0007669"/>
    <property type="project" value="InterPro"/>
</dbReference>
<accession>V8NIQ0</accession>
<dbReference type="EMBL" id="AZIM01003914">
    <property type="protein sequence ID" value="ETE61427.1"/>
    <property type="molecule type" value="Genomic_DNA"/>
</dbReference>
<organism evidence="10 11">
    <name type="scientific">Ophiophagus hannah</name>
    <name type="common">King cobra</name>
    <name type="synonym">Naja hannah</name>
    <dbReference type="NCBI Taxonomy" id="8665"/>
    <lineage>
        <taxon>Eukaryota</taxon>
        <taxon>Metazoa</taxon>
        <taxon>Chordata</taxon>
        <taxon>Craniata</taxon>
        <taxon>Vertebrata</taxon>
        <taxon>Euteleostomi</taxon>
        <taxon>Lepidosauria</taxon>
        <taxon>Squamata</taxon>
        <taxon>Bifurcata</taxon>
        <taxon>Unidentata</taxon>
        <taxon>Episquamata</taxon>
        <taxon>Toxicofera</taxon>
        <taxon>Serpentes</taxon>
        <taxon>Colubroidea</taxon>
        <taxon>Elapidae</taxon>
        <taxon>Elapinae</taxon>
        <taxon>Ophiophagus</taxon>
    </lineage>
</organism>
<evidence type="ECO:0000259" key="9">
    <source>
        <dbReference type="Pfam" id="PF02057"/>
    </source>
</evidence>
<evidence type="ECO:0000256" key="4">
    <source>
        <dbReference type="ARBA" id="ARBA00022919"/>
    </source>
</evidence>
<evidence type="ECO:0000313" key="11">
    <source>
        <dbReference type="Proteomes" id="UP000018936"/>
    </source>
</evidence>